<keyword evidence="1" id="KW-1133">Transmembrane helix</keyword>
<feature type="transmembrane region" description="Helical" evidence="1">
    <location>
        <begin position="50"/>
        <end position="73"/>
    </location>
</feature>
<reference evidence="3 4" key="1">
    <citation type="submission" date="2019-03" db="EMBL/GenBank/DDBJ databases">
        <title>Genomic Encyclopedia of Type Strains, Phase IV (KMG-IV): sequencing the most valuable type-strain genomes for metagenomic binning, comparative biology and taxonomic classification.</title>
        <authorList>
            <person name="Goeker M."/>
        </authorList>
    </citation>
    <scope>NUCLEOTIDE SEQUENCE [LARGE SCALE GENOMIC DNA]</scope>
    <source>
        <strain evidence="3 4">DSM 45934</strain>
    </source>
</reference>
<proteinExistence type="predicted"/>
<dbReference type="RefSeq" id="WP_207926162.1">
    <property type="nucleotide sequence ID" value="NZ_SLWS01000004.1"/>
</dbReference>
<keyword evidence="1" id="KW-0472">Membrane</keyword>
<comment type="caution">
    <text evidence="3">The sequence shown here is derived from an EMBL/GenBank/DDBJ whole genome shotgun (WGS) entry which is preliminary data.</text>
</comment>
<dbReference type="GO" id="GO:0080120">
    <property type="term" value="P:CAAX-box protein maturation"/>
    <property type="evidence" value="ECO:0007669"/>
    <property type="project" value="UniProtKB-ARBA"/>
</dbReference>
<dbReference type="Proteomes" id="UP000295680">
    <property type="component" value="Unassembled WGS sequence"/>
</dbReference>
<evidence type="ECO:0000256" key="1">
    <source>
        <dbReference type="SAM" id="Phobius"/>
    </source>
</evidence>
<protein>
    <submittedName>
        <fullName evidence="3">CAAX prenyl protease-like protein</fullName>
    </submittedName>
</protein>
<dbReference type="Pfam" id="PF02517">
    <property type="entry name" value="Rce1-like"/>
    <property type="match status" value="1"/>
</dbReference>
<dbReference type="AlphaFoldDB" id="A0A4R2K097"/>
<name>A0A4R2K097_9PSEU</name>
<dbReference type="InterPro" id="IPR003675">
    <property type="entry name" value="Rce1/LyrA-like_dom"/>
</dbReference>
<feature type="transmembrane region" description="Helical" evidence="1">
    <location>
        <begin position="228"/>
        <end position="250"/>
    </location>
</feature>
<feature type="domain" description="CAAX prenyl protease 2/Lysostaphin resistance protein A-like" evidence="2">
    <location>
        <begin position="153"/>
        <end position="237"/>
    </location>
</feature>
<keyword evidence="3" id="KW-0645">Protease</keyword>
<dbReference type="GO" id="GO:0004175">
    <property type="term" value="F:endopeptidase activity"/>
    <property type="evidence" value="ECO:0007669"/>
    <property type="project" value="UniProtKB-ARBA"/>
</dbReference>
<keyword evidence="4" id="KW-1185">Reference proteome</keyword>
<dbReference type="GO" id="GO:0006508">
    <property type="term" value="P:proteolysis"/>
    <property type="evidence" value="ECO:0007669"/>
    <property type="project" value="UniProtKB-KW"/>
</dbReference>
<dbReference type="EMBL" id="SLWS01000004">
    <property type="protein sequence ID" value="TCO59745.1"/>
    <property type="molecule type" value="Genomic_DNA"/>
</dbReference>
<feature type="transmembrane region" description="Helical" evidence="1">
    <location>
        <begin position="150"/>
        <end position="171"/>
    </location>
</feature>
<gene>
    <name evidence="3" type="ORF">EV192_104588</name>
</gene>
<evidence type="ECO:0000313" key="3">
    <source>
        <dbReference type="EMBL" id="TCO59745.1"/>
    </source>
</evidence>
<organism evidence="3 4">
    <name type="scientific">Actinocrispum wychmicini</name>
    <dbReference type="NCBI Taxonomy" id="1213861"/>
    <lineage>
        <taxon>Bacteria</taxon>
        <taxon>Bacillati</taxon>
        <taxon>Actinomycetota</taxon>
        <taxon>Actinomycetes</taxon>
        <taxon>Pseudonocardiales</taxon>
        <taxon>Pseudonocardiaceae</taxon>
        <taxon>Actinocrispum</taxon>
    </lineage>
</organism>
<feature type="transmembrane region" description="Helical" evidence="1">
    <location>
        <begin position="104"/>
        <end position="123"/>
    </location>
</feature>
<accession>A0A4R2K097</accession>
<evidence type="ECO:0000313" key="4">
    <source>
        <dbReference type="Proteomes" id="UP000295680"/>
    </source>
</evidence>
<keyword evidence="1" id="KW-0812">Transmembrane</keyword>
<feature type="transmembrane region" description="Helical" evidence="1">
    <location>
        <begin position="205"/>
        <end position="221"/>
    </location>
</feature>
<keyword evidence="3" id="KW-0378">Hydrolase</keyword>
<sequence>MKSAIGTEVRQYSRAAVLAVWLAAAAPMGVLAWIVTPAVAGPGATDRRSAVTLIVALTVGLIWQCVLVVALVAREQRSLRWPVLRDALWLTPPSNSTGRRGGRLWLWTVPFVVGFAALQFVPLELSGPSTHDFGKFLSSAEGHDALRGNWGLYVLILVLFLFNTVLGEELLFRGLLLPRMRGAFGRADWIVNSVIFGLYHVHQPWSILVSVLAGLLFAYPSRRFRSAWLGITVHSAQSVVFAVIALTIVVS</sequence>
<evidence type="ECO:0000259" key="2">
    <source>
        <dbReference type="Pfam" id="PF02517"/>
    </source>
</evidence>
<feature type="transmembrane region" description="Helical" evidence="1">
    <location>
        <begin position="12"/>
        <end position="35"/>
    </location>
</feature>